<dbReference type="EMBL" id="MN740297">
    <property type="protein sequence ID" value="QHT98821.1"/>
    <property type="molecule type" value="Genomic_DNA"/>
</dbReference>
<sequence length="263" mass="31613">MSVICTHNSGFFSCCSVKLDNIIKYININSKNPNYVDSSKQYHWYKNINNDNDITYEYFEHYENTDIYTYTENIVYKEYYQFTNYSELDYKNIIPVVKKYFSPSKNILNIIEKIEKKYELKYDNICVLFYRGNDKITETKLCNYEEYLEYANLIIKKNPNILFLIQSDETEFINFMSEKFPNNSFYFKDEIRHIPKCCSTVDIVMKDKNYEFSKFYLAITIIMSKCKYVICGSGNCSIWIMFYRGNNNNVYQNLNNKWLISNS</sequence>
<evidence type="ECO:0000313" key="1">
    <source>
        <dbReference type="EMBL" id="QHT98821.1"/>
    </source>
</evidence>
<proteinExistence type="predicted"/>
<protein>
    <submittedName>
        <fullName evidence="1">Uncharacterized protein</fullName>
    </submittedName>
</protein>
<accession>A0A6C0IZM3</accession>
<reference evidence="1" key="1">
    <citation type="journal article" date="2020" name="Nature">
        <title>Giant virus diversity and host interactions through global metagenomics.</title>
        <authorList>
            <person name="Schulz F."/>
            <person name="Roux S."/>
            <person name="Paez-Espino D."/>
            <person name="Jungbluth S."/>
            <person name="Walsh D.A."/>
            <person name="Denef V.J."/>
            <person name="McMahon K.D."/>
            <person name="Konstantinidis K.T."/>
            <person name="Eloe-Fadrosh E.A."/>
            <person name="Kyrpides N.C."/>
            <person name="Woyke T."/>
        </authorList>
    </citation>
    <scope>NUCLEOTIDE SEQUENCE</scope>
    <source>
        <strain evidence="1">GVMAG-M-3300025695-21</strain>
    </source>
</reference>
<organism evidence="1">
    <name type="scientific">viral metagenome</name>
    <dbReference type="NCBI Taxonomy" id="1070528"/>
    <lineage>
        <taxon>unclassified sequences</taxon>
        <taxon>metagenomes</taxon>
        <taxon>organismal metagenomes</taxon>
    </lineage>
</organism>
<name>A0A6C0IZM3_9ZZZZ</name>
<dbReference type="AlphaFoldDB" id="A0A6C0IZM3"/>
<dbReference type="Gene3D" id="3.40.50.11350">
    <property type="match status" value="1"/>
</dbReference>